<dbReference type="EnsemblPlants" id="Zm00001eb024110_T002">
    <property type="protein sequence ID" value="Zm00001eb024110_P002"/>
    <property type="gene ID" value="Zm00001eb024110"/>
</dbReference>
<feature type="compositionally biased region" description="Basic residues" evidence="1">
    <location>
        <begin position="244"/>
        <end position="263"/>
    </location>
</feature>
<reference evidence="2" key="3">
    <citation type="submission" date="2021-05" db="UniProtKB">
        <authorList>
            <consortium name="EnsemblPlants"/>
        </authorList>
    </citation>
    <scope>IDENTIFICATION</scope>
    <source>
        <strain evidence="2">cv. B73</strain>
    </source>
</reference>
<feature type="compositionally biased region" description="Polar residues" evidence="1">
    <location>
        <begin position="73"/>
        <end position="84"/>
    </location>
</feature>
<organism evidence="2 3">
    <name type="scientific">Zea mays</name>
    <name type="common">Maize</name>
    <dbReference type="NCBI Taxonomy" id="4577"/>
    <lineage>
        <taxon>Eukaryota</taxon>
        <taxon>Viridiplantae</taxon>
        <taxon>Streptophyta</taxon>
        <taxon>Embryophyta</taxon>
        <taxon>Tracheophyta</taxon>
        <taxon>Spermatophyta</taxon>
        <taxon>Magnoliopsida</taxon>
        <taxon>Liliopsida</taxon>
        <taxon>Poales</taxon>
        <taxon>Poaceae</taxon>
        <taxon>PACMAD clade</taxon>
        <taxon>Panicoideae</taxon>
        <taxon>Andropogonodae</taxon>
        <taxon>Andropogoneae</taxon>
        <taxon>Tripsacinae</taxon>
        <taxon>Zea</taxon>
    </lineage>
</organism>
<keyword evidence="3" id="KW-1185">Reference proteome</keyword>
<feature type="compositionally biased region" description="Basic residues" evidence="1">
    <location>
        <begin position="165"/>
        <end position="179"/>
    </location>
</feature>
<dbReference type="Gramene" id="Zm00001eb024110_T002">
    <property type="protein sequence ID" value="Zm00001eb024110_P002"/>
    <property type="gene ID" value="Zm00001eb024110"/>
</dbReference>
<dbReference type="Proteomes" id="UP000007305">
    <property type="component" value="Chromosome 1"/>
</dbReference>
<feature type="compositionally biased region" description="Basic and acidic residues" evidence="1">
    <location>
        <begin position="384"/>
        <end position="393"/>
    </location>
</feature>
<feature type="region of interest" description="Disordered" evidence="1">
    <location>
        <begin position="49"/>
        <end position="84"/>
    </location>
</feature>
<feature type="region of interest" description="Disordered" evidence="1">
    <location>
        <begin position="235"/>
        <end position="329"/>
    </location>
</feature>
<evidence type="ECO:0000256" key="1">
    <source>
        <dbReference type="SAM" id="MobiDB-lite"/>
    </source>
</evidence>
<feature type="region of interest" description="Disordered" evidence="1">
    <location>
        <begin position="384"/>
        <end position="446"/>
    </location>
</feature>
<proteinExistence type="predicted"/>
<sequence length="446" mass="50750">QPHGSPRIPLTGDCVLCPLVGPRAISRPASFSLSGCSVVHRHYIPCVASSSSSQRRTRRRRLEIGRETGEGTSPTTTNLPGRTGESSVAAAHALCCAVLVINHQVLQQQRRRPYYSHHHRPTDRSPGDAAGLLRRAARRLPRRAGLFSRELPRSAGRQLLRRQVRQLQRGGHHPRRRQGAARVGQEDGRRPPPPAVPRLLRRWVRRVDPAGRAQHGEDGGGEQWHLRLRLHRRRQDGAREGVPRRRLLRRHHHRRNKGRRWHVRRAELPSATGQEGRHGVASVNGEHSSGPRRRHPHRYQPIRAEGPQQLRDGQPHGRAHGGGDTLLRDPRPAVQLQRHRLAGPGHGPGVRVDPVDVRVPQGPGLRQHRLPGRPLQHPPRRQELLLADHEAPRRAVRGPGPRRPQRHRVDGEVPRHHRLLPLHVQLRAQQARRARRPHRHRRRDPE</sequence>
<feature type="compositionally biased region" description="Basic residues" evidence="1">
    <location>
        <begin position="290"/>
        <end position="300"/>
    </location>
</feature>
<feature type="compositionally biased region" description="Basic residues" evidence="1">
    <location>
        <begin position="430"/>
        <end position="446"/>
    </location>
</feature>
<evidence type="ECO:0000313" key="3">
    <source>
        <dbReference type="Proteomes" id="UP000007305"/>
    </source>
</evidence>
<feature type="region of interest" description="Disordered" evidence="1">
    <location>
        <begin position="111"/>
        <end position="130"/>
    </location>
</feature>
<accession>A0A804LNJ3</accession>
<evidence type="ECO:0000313" key="2">
    <source>
        <dbReference type="EnsemblPlants" id="Zm00001eb024110_P002"/>
    </source>
</evidence>
<name>A0A804LNJ3_MAIZE</name>
<gene>
    <name evidence="2" type="primary">LOC103637680</name>
</gene>
<feature type="compositionally biased region" description="Basic residues" evidence="1">
    <location>
        <begin position="111"/>
        <end position="121"/>
    </location>
</feature>
<reference evidence="2" key="2">
    <citation type="submission" date="2019-07" db="EMBL/GenBank/DDBJ databases">
        <authorList>
            <person name="Seetharam A."/>
            <person name="Woodhouse M."/>
            <person name="Cannon E."/>
        </authorList>
    </citation>
    <scope>NUCLEOTIDE SEQUENCE [LARGE SCALE GENOMIC DNA]</scope>
    <source>
        <strain evidence="2">cv. B73</strain>
    </source>
</reference>
<protein>
    <submittedName>
        <fullName evidence="2">Uncharacterized protein</fullName>
    </submittedName>
</protein>
<dbReference type="AlphaFoldDB" id="A0A804LNJ3"/>
<reference evidence="3" key="1">
    <citation type="submission" date="2015-12" db="EMBL/GenBank/DDBJ databases">
        <title>Update maize B73 reference genome by single molecule sequencing technologies.</title>
        <authorList>
            <consortium name="Maize Genome Sequencing Project"/>
            <person name="Ware D."/>
        </authorList>
    </citation>
    <scope>NUCLEOTIDE SEQUENCE [LARGE SCALE GENOMIC DNA]</scope>
    <source>
        <strain evidence="3">cv. B73</strain>
    </source>
</reference>
<feature type="region of interest" description="Disordered" evidence="1">
    <location>
        <begin position="165"/>
        <end position="201"/>
    </location>
</feature>